<dbReference type="SUPFAM" id="SSF56112">
    <property type="entry name" value="Protein kinase-like (PK-like)"/>
    <property type="match status" value="1"/>
</dbReference>
<reference evidence="1 2" key="1">
    <citation type="submission" date="2024-11" db="EMBL/GenBank/DDBJ databases">
        <title>Adaptive evolution of stress response genes in parasites aligns with host niche diversity.</title>
        <authorList>
            <person name="Hahn C."/>
            <person name="Resl P."/>
        </authorList>
    </citation>
    <scope>NUCLEOTIDE SEQUENCE [LARGE SCALE GENOMIC DNA]</scope>
    <source>
        <strain evidence="1">EGGRZ-B1_66</strain>
        <tissue evidence="1">Body</tissue>
    </source>
</reference>
<protein>
    <recommendedName>
        <fullName evidence="3">Protein kinase domain-containing protein</fullName>
    </recommendedName>
</protein>
<name>A0ABD2PQD8_9PLAT</name>
<organism evidence="1 2">
    <name type="scientific">Cichlidogyrus casuarinus</name>
    <dbReference type="NCBI Taxonomy" id="1844966"/>
    <lineage>
        <taxon>Eukaryota</taxon>
        <taxon>Metazoa</taxon>
        <taxon>Spiralia</taxon>
        <taxon>Lophotrochozoa</taxon>
        <taxon>Platyhelminthes</taxon>
        <taxon>Monogenea</taxon>
        <taxon>Monopisthocotylea</taxon>
        <taxon>Dactylogyridea</taxon>
        <taxon>Ancyrocephalidae</taxon>
        <taxon>Cichlidogyrus</taxon>
    </lineage>
</organism>
<sequence length="215" mass="23944">MAWTLSWRQSSRLYALSDHAGAQTALMSSENEIPLPRDVYRELQVSQGFFTSVETVKKVFKLERILAWTHQELADRGQTEGDDVVASCYPPRVVVKVSKTDNDSSKEAKARREALLLAGLYSSYGGPAAPEIKTNKSLTTLSDLWGLGVIIHVLCTGELPPRSKIPSITTSDEPKVDDSKRMEEDFNLPINMKRLNSFSKMSKKFLANVLQLDPG</sequence>
<dbReference type="InterPro" id="IPR011009">
    <property type="entry name" value="Kinase-like_dom_sf"/>
</dbReference>
<feature type="non-terminal residue" evidence="1">
    <location>
        <position position="215"/>
    </location>
</feature>
<keyword evidence="2" id="KW-1185">Reference proteome</keyword>
<gene>
    <name evidence="1" type="ORF">Ciccas_011729</name>
</gene>
<evidence type="ECO:0000313" key="2">
    <source>
        <dbReference type="Proteomes" id="UP001626550"/>
    </source>
</evidence>
<comment type="caution">
    <text evidence="1">The sequence shown here is derived from an EMBL/GenBank/DDBJ whole genome shotgun (WGS) entry which is preliminary data.</text>
</comment>
<dbReference type="Gene3D" id="1.10.510.10">
    <property type="entry name" value="Transferase(Phosphotransferase) domain 1"/>
    <property type="match status" value="1"/>
</dbReference>
<dbReference type="AlphaFoldDB" id="A0ABD2PQD8"/>
<dbReference type="EMBL" id="JBJKFK010003609">
    <property type="protein sequence ID" value="KAL3309722.1"/>
    <property type="molecule type" value="Genomic_DNA"/>
</dbReference>
<dbReference type="Proteomes" id="UP001626550">
    <property type="component" value="Unassembled WGS sequence"/>
</dbReference>
<accession>A0ABD2PQD8</accession>
<evidence type="ECO:0000313" key="1">
    <source>
        <dbReference type="EMBL" id="KAL3309722.1"/>
    </source>
</evidence>
<evidence type="ECO:0008006" key="3">
    <source>
        <dbReference type="Google" id="ProtNLM"/>
    </source>
</evidence>
<proteinExistence type="predicted"/>